<proteinExistence type="predicted"/>
<dbReference type="Proteomes" id="UP001214553">
    <property type="component" value="Chromosome"/>
</dbReference>
<organism evidence="2 3">
    <name type="scientific">Microbacterium horticulturae</name>
    <dbReference type="NCBI Taxonomy" id="3028316"/>
    <lineage>
        <taxon>Bacteria</taxon>
        <taxon>Bacillati</taxon>
        <taxon>Actinomycetota</taxon>
        <taxon>Actinomycetes</taxon>
        <taxon>Micrococcales</taxon>
        <taxon>Microbacteriaceae</taxon>
        <taxon>Microbacterium</taxon>
    </lineage>
</organism>
<name>A0ABY8C282_9MICO</name>
<reference evidence="2 3" key="1">
    <citation type="submission" date="2023-03" db="EMBL/GenBank/DDBJ databases">
        <title>Genome sequence of Microbacterium sp. KACC 23027.</title>
        <authorList>
            <person name="Kim S."/>
            <person name="Heo J."/>
            <person name="Kwon S.-W."/>
        </authorList>
    </citation>
    <scope>NUCLEOTIDE SEQUENCE [LARGE SCALE GENOMIC DNA]</scope>
    <source>
        <strain evidence="2 3">KACC 23027</strain>
    </source>
</reference>
<keyword evidence="3" id="KW-1185">Reference proteome</keyword>
<evidence type="ECO:0000313" key="3">
    <source>
        <dbReference type="Proteomes" id="UP001214553"/>
    </source>
</evidence>
<accession>A0ABY8C282</accession>
<protein>
    <recommendedName>
        <fullName evidence="4">PilZ domain-containing protein</fullName>
    </recommendedName>
</protein>
<evidence type="ECO:0000256" key="1">
    <source>
        <dbReference type="SAM" id="MobiDB-lite"/>
    </source>
</evidence>
<evidence type="ECO:0000313" key="2">
    <source>
        <dbReference type="EMBL" id="WEG10504.1"/>
    </source>
</evidence>
<dbReference type="RefSeq" id="WP_275279875.1">
    <property type="nucleotide sequence ID" value="NZ_CP119108.1"/>
</dbReference>
<gene>
    <name evidence="2" type="ORF">PU630_08195</name>
</gene>
<evidence type="ECO:0008006" key="4">
    <source>
        <dbReference type="Google" id="ProtNLM"/>
    </source>
</evidence>
<sequence>MVAGRVCVCRHIIRNATVERDASADAHGTGTFDISTAGLRLAVVDVDGQPGASMPDDVFHDRAGGRRPAHLDVHARPEKPTMKMLLRAADPVPPGGVCHHLREERDRLRRKRGLDVTSEQLTSSVARARR</sequence>
<feature type="region of interest" description="Disordered" evidence="1">
    <location>
        <begin position="106"/>
        <end position="130"/>
    </location>
</feature>
<dbReference type="EMBL" id="CP119108">
    <property type="protein sequence ID" value="WEG10504.1"/>
    <property type="molecule type" value="Genomic_DNA"/>
</dbReference>
<feature type="compositionally biased region" description="Polar residues" evidence="1">
    <location>
        <begin position="117"/>
        <end position="130"/>
    </location>
</feature>